<proteinExistence type="predicted"/>
<dbReference type="AlphaFoldDB" id="A0AAU8P433"/>
<protein>
    <submittedName>
        <fullName evidence="1">Uncharacterized protein</fullName>
    </submittedName>
</protein>
<accession>A0AAU8P433</accession>
<evidence type="ECO:0000313" key="1">
    <source>
        <dbReference type="EMBL" id="ACY84860.1"/>
    </source>
</evidence>
<name>A0AAU8P433_EDWPI</name>
<dbReference type="KEGG" id="etr:ETAE_2023"/>
<keyword evidence="2" id="KW-1185">Reference proteome</keyword>
<organism evidence="1 2">
    <name type="scientific">Edwardsiella piscicida</name>
    <dbReference type="NCBI Taxonomy" id="1263550"/>
    <lineage>
        <taxon>Bacteria</taxon>
        <taxon>Pseudomonadati</taxon>
        <taxon>Pseudomonadota</taxon>
        <taxon>Gammaproteobacteria</taxon>
        <taxon>Enterobacterales</taxon>
        <taxon>Hafniaceae</taxon>
        <taxon>Edwardsiella</taxon>
    </lineage>
</organism>
<dbReference type="Proteomes" id="UP000002634">
    <property type="component" value="Chromosome"/>
</dbReference>
<gene>
    <name evidence="1" type="ordered locus">ETAE_2023</name>
</gene>
<sequence length="47" mass="5544">MCRGPASNKSLNILLKQIVSEHVELIKFTRRYFLGLLKYFQTKRKSS</sequence>
<dbReference type="EMBL" id="CP001135">
    <property type="protein sequence ID" value="ACY84860.1"/>
    <property type="molecule type" value="Genomic_DNA"/>
</dbReference>
<reference evidence="1 2" key="1">
    <citation type="journal article" date="2009" name="PLoS ONE">
        <title>Genome sequence of the versatile fish pathogen Edwardsiella tarda provides insights into its adaptation to broad host ranges and intracellular niches.</title>
        <authorList>
            <person name="Wang Q."/>
            <person name="Yang M."/>
            <person name="Xiao J."/>
            <person name="Wu H."/>
            <person name="Wang X."/>
            <person name="Lv Y."/>
            <person name="Xu L."/>
            <person name="Zheng H."/>
            <person name="Wang S."/>
            <person name="Zhao G."/>
            <person name="Liu Q."/>
            <person name="Zhang Y."/>
        </authorList>
    </citation>
    <scope>NUCLEOTIDE SEQUENCE [LARGE SCALE GENOMIC DNA]</scope>
    <source>
        <strain evidence="2">EIB202 / CCTCC M208068</strain>
    </source>
</reference>
<evidence type="ECO:0000313" key="2">
    <source>
        <dbReference type="Proteomes" id="UP000002634"/>
    </source>
</evidence>